<dbReference type="Gene3D" id="1.25.40.10">
    <property type="entry name" value="Tetratricopeptide repeat domain"/>
    <property type="match status" value="1"/>
</dbReference>
<comment type="subcellular location">
    <subcellularLocation>
        <location evidence="1">Membrane</location>
    </subcellularLocation>
</comment>
<proteinExistence type="predicted"/>
<sequence length="587" mass="65871">MLNPEPILRVFPLPAHFGLVFGFGNNALNLNSKKSTDLPLGPMQRILLFLSVFFILNSSIAQSIPENFQKAKNELSSKDYWTAINSFKPFLDFEKYGNLANYAAFHTAEAYLLVNQPGQAIEVLRPAYSRNWNKSDELKYLLALGYFQNGQTVDALRIVQQIKNQEVLEKAYNASYEFASKTSPSFLVTNLEEFKTNEGYTAALAFVLQSKSIMTAGEREALKMISESGKNPVIAKDEILDIVVIFPFTSGSSAVSGMASNDFLFELYQGIEMGVEDLKRQGVKVTLQSFDSKRDLKVLSSLLQDPAVNNADVIIGPIYPDESVMVSEFAEAEKIPFIHPLSNLGERFEQLKYSYLFRPSAVTLTKNTVSSLKKQGWGREVAIGYSGTSRDEKMAQDLAAEFAKEGFTVVKNERIDQRSVNSFLQGLGISRGGSAKVDQVILLTDDPAIAQPTFALMESITASVPVVVMDSWLTFNFANFEMLEFPNFYFISNNTLNFGTEEMKQFKNRFYEKYLAYPSLNTLLGSELVYWVSSNTDLKNGLSFRNSLDQNSFQNGRFTFGFNFRNSNNNLYSPILKLENGELIPLN</sequence>
<accession>A0A4R6TA79</accession>
<keyword evidence="7" id="KW-1185">Reference proteome</keyword>
<evidence type="ECO:0000256" key="1">
    <source>
        <dbReference type="ARBA" id="ARBA00004370"/>
    </source>
</evidence>
<dbReference type="EMBL" id="SNYF01000005">
    <property type="protein sequence ID" value="TDQ18334.1"/>
    <property type="molecule type" value="Genomic_DNA"/>
</dbReference>
<dbReference type="InterPro" id="IPR011990">
    <property type="entry name" value="TPR-like_helical_dom_sf"/>
</dbReference>
<feature type="domain" description="Receptor ligand binding region" evidence="5">
    <location>
        <begin position="277"/>
        <end position="418"/>
    </location>
</feature>
<dbReference type="Pfam" id="PF01094">
    <property type="entry name" value="ANF_receptor"/>
    <property type="match status" value="1"/>
</dbReference>
<protein>
    <submittedName>
        <fullName evidence="6">Amino acid/amide ABC transporter substrate-binding protein (HAAT family)</fullName>
    </submittedName>
</protein>
<dbReference type="CDD" id="cd06268">
    <property type="entry name" value="PBP1_ABC_transporter_LIVBP-like"/>
    <property type="match status" value="1"/>
</dbReference>
<evidence type="ECO:0000259" key="5">
    <source>
        <dbReference type="Pfam" id="PF01094"/>
    </source>
</evidence>
<evidence type="ECO:0000256" key="2">
    <source>
        <dbReference type="ARBA" id="ARBA00022692"/>
    </source>
</evidence>
<dbReference type="GO" id="GO:0016020">
    <property type="term" value="C:membrane"/>
    <property type="evidence" value="ECO:0007669"/>
    <property type="project" value="UniProtKB-SubCell"/>
</dbReference>
<name>A0A4R6TA79_9BACT</name>
<dbReference type="InterPro" id="IPR028082">
    <property type="entry name" value="Peripla_BP_I"/>
</dbReference>
<keyword evidence="2" id="KW-0812">Transmembrane</keyword>
<dbReference type="Proteomes" id="UP000294535">
    <property type="component" value="Unassembled WGS sequence"/>
</dbReference>
<dbReference type="SUPFAM" id="SSF48452">
    <property type="entry name" value="TPR-like"/>
    <property type="match status" value="1"/>
</dbReference>
<reference evidence="6 7" key="1">
    <citation type="submission" date="2019-03" db="EMBL/GenBank/DDBJ databases">
        <title>Genomic Encyclopedia of Type Strains, Phase III (KMG-III): the genomes of soil and plant-associated and newly described type strains.</title>
        <authorList>
            <person name="Whitman W."/>
        </authorList>
    </citation>
    <scope>NUCLEOTIDE SEQUENCE [LARGE SCALE GENOMIC DNA]</scope>
    <source>
        <strain evidence="6 7">CECT 8446</strain>
    </source>
</reference>
<evidence type="ECO:0000313" key="7">
    <source>
        <dbReference type="Proteomes" id="UP000294535"/>
    </source>
</evidence>
<gene>
    <name evidence="6" type="ORF">DFQ04_0133</name>
</gene>
<organism evidence="6 7">
    <name type="scientific">Algoriphagus boseongensis</name>
    <dbReference type="NCBI Taxonomy" id="1442587"/>
    <lineage>
        <taxon>Bacteria</taxon>
        <taxon>Pseudomonadati</taxon>
        <taxon>Bacteroidota</taxon>
        <taxon>Cytophagia</taxon>
        <taxon>Cytophagales</taxon>
        <taxon>Cyclobacteriaceae</taxon>
        <taxon>Algoriphagus</taxon>
    </lineage>
</organism>
<dbReference type="OrthoDB" id="1490998at2"/>
<evidence type="ECO:0000313" key="6">
    <source>
        <dbReference type="EMBL" id="TDQ18334.1"/>
    </source>
</evidence>
<keyword evidence="4" id="KW-0472">Membrane</keyword>
<keyword evidence="3" id="KW-1133">Transmembrane helix</keyword>
<evidence type="ECO:0000256" key="3">
    <source>
        <dbReference type="ARBA" id="ARBA00022989"/>
    </source>
</evidence>
<dbReference type="SUPFAM" id="SSF53822">
    <property type="entry name" value="Periplasmic binding protein-like I"/>
    <property type="match status" value="1"/>
</dbReference>
<dbReference type="Gene3D" id="3.40.50.2300">
    <property type="match status" value="2"/>
</dbReference>
<comment type="caution">
    <text evidence="6">The sequence shown here is derived from an EMBL/GenBank/DDBJ whole genome shotgun (WGS) entry which is preliminary data.</text>
</comment>
<dbReference type="InterPro" id="IPR001828">
    <property type="entry name" value="ANF_lig-bd_rcpt"/>
</dbReference>
<dbReference type="AlphaFoldDB" id="A0A4R6TA79"/>
<evidence type="ECO:0000256" key="4">
    <source>
        <dbReference type="ARBA" id="ARBA00023136"/>
    </source>
</evidence>